<dbReference type="InterPro" id="IPR002347">
    <property type="entry name" value="SDR_fam"/>
</dbReference>
<name>A0A2U9P4C9_STRAS</name>
<protein>
    <submittedName>
        <fullName evidence="2">Oxidoreductase</fullName>
    </submittedName>
</protein>
<dbReference type="InterPro" id="IPR036291">
    <property type="entry name" value="NAD(P)-bd_dom_sf"/>
</dbReference>
<dbReference type="RefSeq" id="WP_110629002.1">
    <property type="nucleotide sequence ID" value="NZ_CP029788.1"/>
</dbReference>
<dbReference type="SUPFAM" id="SSF51735">
    <property type="entry name" value="NAD(P)-binding Rossmann-fold domains"/>
    <property type="match status" value="1"/>
</dbReference>
<dbReference type="Pfam" id="PF00106">
    <property type="entry name" value="adh_short"/>
    <property type="match status" value="1"/>
</dbReference>
<dbReference type="Gene3D" id="3.40.50.720">
    <property type="entry name" value="NAD(P)-binding Rossmann-like Domain"/>
    <property type="match status" value="1"/>
</dbReference>
<dbReference type="OrthoDB" id="4577644at2"/>
<proteinExistence type="predicted"/>
<keyword evidence="3" id="KW-1185">Reference proteome</keyword>
<dbReference type="PANTHER" id="PTHR43157">
    <property type="entry name" value="PHOSPHATIDYLINOSITOL-GLYCAN BIOSYNTHESIS CLASS F PROTEIN-RELATED"/>
    <property type="match status" value="1"/>
</dbReference>
<dbReference type="EMBL" id="CP029788">
    <property type="protein sequence ID" value="AWT44094.1"/>
    <property type="molecule type" value="Genomic_DNA"/>
</dbReference>
<dbReference type="NCBIfam" id="NF004846">
    <property type="entry name" value="PRK06197.1"/>
    <property type="match status" value="1"/>
</dbReference>
<organism evidence="2 3">
    <name type="scientific">Streptomyces actuosus</name>
    <dbReference type="NCBI Taxonomy" id="1885"/>
    <lineage>
        <taxon>Bacteria</taxon>
        <taxon>Bacillati</taxon>
        <taxon>Actinomycetota</taxon>
        <taxon>Actinomycetes</taxon>
        <taxon>Kitasatosporales</taxon>
        <taxon>Streptomycetaceae</taxon>
        <taxon>Streptomyces</taxon>
    </lineage>
</organism>
<accession>A0A2U9P4C9</accession>
<evidence type="ECO:0000313" key="3">
    <source>
        <dbReference type="Proteomes" id="UP000247634"/>
    </source>
</evidence>
<sequence>MADEKKDASGRWSLDSLPDLSGRTAVVTGANSGIGFVTAEALARAGARVVLAVRDEERGKAAAGRISGATEVRRLDLADLASVREFAAGWDGPLDLLINNAGVMMLPRQRTRDGFEMQFGTNHLGHFALTNLLLPHVTDRVVTVASGAHRWPGAAIHFDDLDFANGYNPQRAYAQSKLANLLFTLELQRRLTEAGSPVRAVAAHPGWAATNLQSHAGNPVARLLMQLGNRLFAQSDRAGALPTLYAAVEDVPGAAYVGPDGFAEMRGAPTLVGRTRAASDAGVARRLWDVSEELTGVRFSVGAGSVSGGGGSGRG</sequence>
<dbReference type="CDD" id="cd05327">
    <property type="entry name" value="retinol-DH_like_SDR_c_like"/>
    <property type="match status" value="1"/>
</dbReference>
<dbReference type="PANTHER" id="PTHR43157:SF31">
    <property type="entry name" value="PHOSPHATIDYLINOSITOL-GLYCAN BIOSYNTHESIS CLASS F PROTEIN"/>
    <property type="match status" value="1"/>
</dbReference>
<reference evidence="2 3" key="1">
    <citation type="submission" date="2018-06" db="EMBL/GenBank/DDBJ databases">
        <title>The complete genome sequence of a nosiheptide producer Streptomyces actuosus ATCC 25421: deducing the ability of producing a new class III lantibiotics.</title>
        <authorList>
            <person name="Liu W."/>
            <person name="Sun F."/>
            <person name="Hu Y."/>
        </authorList>
    </citation>
    <scope>NUCLEOTIDE SEQUENCE [LARGE SCALE GENOMIC DNA]</scope>
    <source>
        <strain evidence="2 3">ATCC 25421</strain>
    </source>
</reference>
<dbReference type="PRINTS" id="PR00081">
    <property type="entry name" value="GDHRDH"/>
</dbReference>
<dbReference type="Proteomes" id="UP000247634">
    <property type="component" value="Chromosome"/>
</dbReference>
<dbReference type="AlphaFoldDB" id="A0A2U9P4C9"/>
<evidence type="ECO:0000313" key="2">
    <source>
        <dbReference type="EMBL" id="AWT44094.1"/>
    </source>
</evidence>
<keyword evidence="1" id="KW-0560">Oxidoreductase</keyword>
<evidence type="ECO:0000256" key="1">
    <source>
        <dbReference type="ARBA" id="ARBA00023002"/>
    </source>
</evidence>
<gene>
    <name evidence="2" type="ORF">DMT42_18405</name>
</gene>
<dbReference type="KEGG" id="sact:DMT42_18405"/>
<dbReference type="GO" id="GO:0016491">
    <property type="term" value="F:oxidoreductase activity"/>
    <property type="evidence" value="ECO:0007669"/>
    <property type="project" value="UniProtKB-KW"/>
</dbReference>